<comment type="caution">
    <text evidence="2">The sequence shown here is derived from an EMBL/GenBank/DDBJ whole genome shotgun (WGS) entry which is preliminary data.</text>
</comment>
<dbReference type="EMBL" id="JAVDYC010000001">
    <property type="protein sequence ID" value="MDR7328286.1"/>
    <property type="molecule type" value="Genomic_DNA"/>
</dbReference>
<sequence length="397" mass="44375">MTDPHCPYCYRPVPSSPMTFRCSGRPGPNGRRCETRIDSLLAAHTGDTEPRYPAFTVRSGRRNPVCPICGEVTFQRLCGSCHSQLPAQFGDARTHLIALVGAKESGKSVYMTVLLHELHHRVGKQFGLAVMGADEYTKNTFRAEYENFLYDDGRLIGATRPATAQGVSRPFVFSVALERRRWFGRPQLDRSLFSFFDTAGEDLRSAESVERNVRYLVAADGILLMLDPLQMRGARPLAETGTLLPQQPAPEDHPDSVLGRITELLQSALRTGRRGRIRKPIALVFSKMDALFGTLPEENVLLRDAPHDRPVFDEADSRAVDHEVRQLLDRWHSGGMIANLDKNFARYRFFSVSALGGSPVADDGAHRVSEYGVQPRRVPDPFLWLLSEFGTIPKTEP</sequence>
<dbReference type="Proteomes" id="UP001183629">
    <property type="component" value="Unassembled WGS sequence"/>
</dbReference>
<gene>
    <name evidence="2" type="ORF">J2S44_008536</name>
</gene>
<accession>A0AAE4CW88</accession>
<evidence type="ECO:0000259" key="1">
    <source>
        <dbReference type="Pfam" id="PF19993"/>
    </source>
</evidence>
<reference evidence="2 3" key="1">
    <citation type="submission" date="2023-07" db="EMBL/GenBank/DDBJ databases">
        <title>Sequencing the genomes of 1000 actinobacteria strains.</title>
        <authorList>
            <person name="Klenk H.-P."/>
        </authorList>
    </citation>
    <scope>NUCLEOTIDE SEQUENCE [LARGE SCALE GENOMIC DNA]</scope>
    <source>
        <strain evidence="2 3">DSM 44711</strain>
    </source>
</reference>
<dbReference type="SUPFAM" id="SSF52540">
    <property type="entry name" value="P-loop containing nucleoside triphosphate hydrolases"/>
    <property type="match status" value="1"/>
</dbReference>
<dbReference type="RefSeq" id="WP_310429354.1">
    <property type="nucleotide sequence ID" value="NZ_JAVDYC010000001.1"/>
</dbReference>
<organism evidence="2 3">
    <name type="scientific">Catenuloplanes niger</name>
    <dbReference type="NCBI Taxonomy" id="587534"/>
    <lineage>
        <taxon>Bacteria</taxon>
        <taxon>Bacillati</taxon>
        <taxon>Actinomycetota</taxon>
        <taxon>Actinomycetes</taxon>
        <taxon>Micromonosporales</taxon>
        <taxon>Micromonosporaceae</taxon>
        <taxon>Catenuloplanes</taxon>
    </lineage>
</organism>
<protein>
    <submittedName>
        <fullName evidence="2">GTPase SAR1 family protein</fullName>
    </submittedName>
</protein>
<keyword evidence="3" id="KW-1185">Reference proteome</keyword>
<feature type="domain" description="Double-GTPase 2" evidence="1">
    <location>
        <begin position="96"/>
        <end position="299"/>
    </location>
</feature>
<dbReference type="InterPro" id="IPR027417">
    <property type="entry name" value="P-loop_NTPase"/>
</dbReference>
<dbReference type="AlphaFoldDB" id="A0AAE4CW88"/>
<proteinExistence type="predicted"/>
<dbReference type="InterPro" id="IPR045528">
    <property type="entry name" value="DO-GTPase2"/>
</dbReference>
<evidence type="ECO:0000313" key="2">
    <source>
        <dbReference type="EMBL" id="MDR7328286.1"/>
    </source>
</evidence>
<name>A0AAE4CW88_9ACTN</name>
<evidence type="ECO:0000313" key="3">
    <source>
        <dbReference type="Proteomes" id="UP001183629"/>
    </source>
</evidence>
<dbReference type="Pfam" id="PF19993">
    <property type="entry name" value="DO-GTPase2"/>
    <property type="match status" value="1"/>
</dbReference>